<organism evidence="1 2">
    <name type="scientific">Fusarium circinatum</name>
    <name type="common">Pitch canker fungus</name>
    <name type="synonym">Gibberella circinata</name>
    <dbReference type="NCBI Taxonomy" id="48490"/>
    <lineage>
        <taxon>Eukaryota</taxon>
        <taxon>Fungi</taxon>
        <taxon>Dikarya</taxon>
        <taxon>Ascomycota</taxon>
        <taxon>Pezizomycotina</taxon>
        <taxon>Sordariomycetes</taxon>
        <taxon>Hypocreomycetidae</taxon>
        <taxon>Hypocreales</taxon>
        <taxon>Nectriaceae</taxon>
        <taxon>Fusarium</taxon>
        <taxon>Fusarium fujikuroi species complex</taxon>
    </lineage>
</organism>
<reference evidence="1 2" key="2">
    <citation type="submission" date="2020-05" db="EMBL/GenBank/DDBJ databases">
        <title>Identification and distribution of gene clusters putatively required for synthesis of sphingolipid metabolism inhibitors in phylogenetically diverse species of the filamentous fungus Fusarium.</title>
        <authorList>
            <person name="Kim H.-S."/>
            <person name="Busman M."/>
            <person name="Brown D.W."/>
            <person name="Divon H."/>
            <person name="Uhlig S."/>
            <person name="Proctor R.H."/>
        </authorList>
    </citation>
    <scope>NUCLEOTIDE SEQUENCE [LARGE SCALE GENOMIC DNA]</scope>
    <source>
        <strain evidence="1 2">NRRL 25331</strain>
    </source>
</reference>
<sequence length="103" mass="11187">MLIVIILVTEQGLAKIALASSKITATIRLGLGVIERNFFGKAGVEFWCVGSDGYSYDTAIDFKIPPTPQSDKNIPEAPFGLQEQHLSYPDGDVPHGCHHMAQC</sequence>
<comment type="caution">
    <text evidence="1">The sequence shown here is derived from an EMBL/GenBank/DDBJ whole genome shotgun (WGS) entry which is preliminary data.</text>
</comment>
<protein>
    <submittedName>
        <fullName evidence="1">Uncharacterized protein</fullName>
    </submittedName>
</protein>
<gene>
    <name evidence="1" type="ORF">FCIRC_206</name>
</gene>
<keyword evidence="2" id="KW-1185">Reference proteome</keyword>
<accession>A0A8H5XE74</accession>
<proteinExistence type="predicted"/>
<dbReference type="Proteomes" id="UP000572754">
    <property type="component" value="Unassembled WGS sequence"/>
</dbReference>
<name>A0A8H5XE74_FUSCI</name>
<reference evidence="2" key="1">
    <citation type="journal article" date="2020" name="BMC Genomics">
        <title>Correction to: Identification and distribution of gene clusters required for synthesis of sphingolipid metabolism inhibitors in diverse species of the filamentous fungus Fusarium.</title>
        <authorList>
            <person name="Kim H.S."/>
            <person name="Lohmar J.M."/>
            <person name="Busman M."/>
            <person name="Brown D.W."/>
            <person name="Naumann T.A."/>
            <person name="Divon H.H."/>
            <person name="Lysoe E."/>
            <person name="Uhlig S."/>
            <person name="Proctor R.H."/>
        </authorList>
    </citation>
    <scope>NUCLEOTIDE SEQUENCE [LARGE SCALE GENOMIC DNA]</scope>
    <source>
        <strain evidence="2">NRRL 25331</strain>
    </source>
</reference>
<evidence type="ECO:0000313" key="1">
    <source>
        <dbReference type="EMBL" id="KAF5692020.1"/>
    </source>
</evidence>
<dbReference type="AlphaFoldDB" id="A0A8H5XE74"/>
<evidence type="ECO:0000313" key="2">
    <source>
        <dbReference type="Proteomes" id="UP000572754"/>
    </source>
</evidence>
<dbReference type="EMBL" id="JAAQPE010000010">
    <property type="protein sequence ID" value="KAF5692020.1"/>
    <property type="molecule type" value="Genomic_DNA"/>
</dbReference>